<evidence type="ECO:0000313" key="4">
    <source>
        <dbReference type="Proteomes" id="UP001162162"/>
    </source>
</evidence>
<dbReference type="InterPro" id="IPR009057">
    <property type="entry name" value="Homeodomain-like_sf"/>
</dbReference>
<comment type="caution">
    <text evidence="3">The sequence shown here is derived from an EMBL/GenBank/DDBJ whole genome shotgun (WGS) entry which is preliminary data.</text>
</comment>
<dbReference type="Gene3D" id="1.10.10.60">
    <property type="entry name" value="Homeodomain-like"/>
    <property type="match status" value="1"/>
</dbReference>
<dbReference type="Pfam" id="PF05225">
    <property type="entry name" value="HTH_psq"/>
    <property type="match status" value="1"/>
</dbReference>
<evidence type="ECO:0000313" key="3">
    <source>
        <dbReference type="EMBL" id="KAJ8934493.1"/>
    </source>
</evidence>
<evidence type="ECO:0000259" key="2">
    <source>
        <dbReference type="Pfam" id="PF05225"/>
    </source>
</evidence>
<gene>
    <name evidence="3" type="ORF">NQ318_012469</name>
</gene>
<keyword evidence="4" id="KW-1185">Reference proteome</keyword>
<dbReference type="InterPro" id="IPR050863">
    <property type="entry name" value="CenT-Element_Derived"/>
</dbReference>
<protein>
    <recommendedName>
        <fullName evidence="2">HTH psq-type domain-containing protein</fullName>
    </recommendedName>
</protein>
<dbReference type="SUPFAM" id="SSF46689">
    <property type="entry name" value="Homeodomain-like"/>
    <property type="match status" value="1"/>
</dbReference>
<evidence type="ECO:0000256" key="1">
    <source>
        <dbReference type="ARBA" id="ARBA00004123"/>
    </source>
</evidence>
<dbReference type="PANTHER" id="PTHR19303">
    <property type="entry name" value="TRANSPOSON"/>
    <property type="match status" value="1"/>
</dbReference>
<feature type="domain" description="HTH psq-type" evidence="2">
    <location>
        <begin position="18"/>
        <end position="60"/>
    </location>
</feature>
<name>A0AAV8X7P5_9CUCU</name>
<dbReference type="Proteomes" id="UP001162162">
    <property type="component" value="Unassembled WGS sequence"/>
</dbReference>
<dbReference type="InterPro" id="IPR007889">
    <property type="entry name" value="HTH_Psq"/>
</dbReference>
<dbReference type="GO" id="GO:0005634">
    <property type="term" value="C:nucleus"/>
    <property type="evidence" value="ECO:0007669"/>
    <property type="project" value="UniProtKB-SubCell"/>
</dbReference>
<proteinExistence type="predicted"/>
<dbReference type="EMBL" id="JAPWTK010001036">
    <property type="protein sequence ID" value="KAJ8934493.1"/>
    <property type="molecule type" value="Genomic_DNA"/>
</dbReference>
<dbReference type="GO" id="GO:0003677">
    <property type="term" value="F:DNA binding"/>
    <property type="evidence" value="ECO:0007669"/>
    <property type="project" value="InterPro"/>
</dbReference>
<accession>A0AAV8X7P5</accession>
<dbReference type="PANTHER" id="PTHR19303:SF74">
    <property type="entry name" value="POGO TRANSPOSABLE ELEMENT WITH KRAB DOMAIN"/>
    <property type="match status" value="1"/>
</dbReference>
<comment type="subcellular location">
    <subcellularLocation>
        <location evidence="1">Nucleus</location>
    </subcellularLocation>
</comment>
<dbReference type="AlphaFoldDB" id="A0AAV8X7P5"/>
<sequence length="268" mass="30092">MPRKYVRKLSAAPRAQWTEEDLGNAITHVTNKSMGVNEASRVFKIPSRTLRRRISSGNHKKISCGKLPALGIDNEKRLVKHIQKLEHAGFAPNRLTVRRLAYQFAQKFEKSAAGYDWLKSFLERNPCLSVRKSEGLSLARAKGMSRDENTIIDNDLQNSPGSIFNKDETGIQMNNKPSSVIATKGSKDVHVVTASEKGENVYIIACNNAEGIFLPPVIILKGVRENPDHLRGFPPGSDIYMNSRSSYVNSDLFLMWLKKSFCTTKGRW</sequence>
<organism evidence="3 4">
    <name type="scientific">Aromia moschata</name>
    <dbReference type="NCBI Taxonomy" id="1265417"/>
    <lineage>
        <taxon>Eukaryota</taxon>
        <taxon>Metazoa</taxon>
        <taxon>Ecdysozoa</taxon>
        <taxon>Arthropoda</taxon>
        <taxon>Hexapoda</taxon>
        <taxon>Insecta</taxon>
        <taxon>Pterygota</taxon>
        <taxon>Neoptera</taxon>
        <taxon>Endopterygota</taxon>
        <taxon>Coleoptera</taxon>
        <taxon>Polyphaga</taxon>
        <taxon>Cucujiformia</taxon>
        <taxon>Chrysomeloidea</taxon>
        <taxon>Cerambycidae</taxon>
        <taxon>Cerambycinae</taxon>
        <taxon>Callichromatini</taxon>
        <taxon>Aromia</taxon>
    </lineage>
</organism>
<reference evidence="3" key="1">
    <citation type="journal article" date="2023" name="Insect Mol. Biol.">
        <title>Genome sequencing provides insights into the evolution of gene families encoding plant cell wall-degrading enzymes in longhorned beetles.</title>
        <authorList>
            <person name="Shin N.R."/>
            <person name="Okamura Y."/>
            <person name="Kirsch R."/>
            <person name="Pauchet Y."/>
        </authorList>
    </citation>
    <scope>NUCLEOTIDE SEQUENCE</scope>
    <source>
        <strain evidence="3">AMC_N1</strain>
    </source>
</reference>